<comment type="caution">
    <text evidence="2">The sequence shown here is derived from an EMBL/GenBank/DDBJ whole genome shotgun (WGS) entry which is preliminary data.</text>
</comment>
<keyword evidence="3" id="KW-1185">Reference proteome</keyword>
<feature type="region of interest" description="Disordered" evidence="1">
    <location>
        <begin position="1"/>
        <end position="104"/>
    </location>
</feature>
<feature type="compositionally biased region" description="Basic and acidic residues" evidence="1">
    <location>
        <begin position="18"/>
        <end position="29"/>
    </location>
</feature>
<sequence>MADTGRDSRSKGKAPATDAKDPLTARDHQTSGLASSLATSSRTLWSSLTSPSSVSPALQRTVAGASKTPGTSATAGIATQPTQAHREGLTTEPSRPGPSTPIDRIQDDVKRLFRSTSTQNLNHHKPDPMWGSTGLPNPIGQNRERPDFSLTRPLAHTPTPGPTDFTLTHVSRPIANRYRLHEGCRDAAADLDEIFNMMGALDDVYVPPSPAEQTRRYVDGPALGRTRADRTSRAPLIVPGEHTDTAVDSYLSRTVEYTDAVYGSFDVELHHPFVVRNPYGSPSGTAGASSELANLERTWAEADGSTHRRSASPMEESLGGRGDGFLPSRL</sequence>
<gene>
    <name evidence="2" type="ORF">IWQ60_001612</name>
</gene>
<accession>A0A9W8E2D8</accession>
<feature type="region of interest" description="Disordered" evidence="1">
    <location>
        <begin position="299"/>
        <end position="330"/>
    </location>
</feature>
<feature type="region of interest" description="Disordered" evidence="1">
    <location>
        <begin position="117"/>
        <end position="145"/>
    </location>
</feature>
<evidence type="ECO:0000313" key="2">
    <source>
        <dbReference type="EMBL" id="KAJ1928923.1"/>
    </source>
</evidence>
<protein>
    <submittedName>
        <fullName evidence="2">Uncharacterized protein</fullName>
    </submittedName>
</protein>
<dbReference type="AlphaFoldDB" id="A0A9W8E2D8"/>
<proteinExistence type="predicted"/>
<evidence type="ECO:0000256" key="1">
    <source>
        <dbReference type="SAM" id="MobiDB-lite"/>
    </source>
</evidence>
<feature type="compositionally biased region" description="Basic and acidic residues" evidence="1">
    <location>
        <begin position="1"/>
        <end position="10"/>
    </location>
</feature>
<reference evidence="2" key="1">
    <citation type="submission" date="2022-07" db="EMBL/GenBank/DDBJ databases">
        <title>Phylogenomic reconstructions and comparative analyses of Kickxellomycotina fungi.</title>
        <authorList>
            <person name="Reynolds N.K."/>
            <person name="Stajich J.E."/>
            <person name="Barry K."/>
            <person name="Grigoriev I.V."/>
            <person name="Crous P."/>
            <person name="Smith M.E."/>
        </authorList>
    </citation>
    <scope>NUCLEOTIDE SEQUENCE</scope>
    <source>
        <strain evidence="2">RSA 861</strain>
    </source>
</reference>
<feature type="compositionally biased region" description="Polar residues" evidence="1">
    <location>
        <begin position="68"/>
        <end position="83"/>
    </location>
</feature>
<feature type="compositionally biased region" description="Low complexity" evidence="1">
    <location>
        <begin position="30"/>
        <end position="58"/>
    </location>
</feature>
<organism evidence="2 3">
    <name type="scientific">Tieghemiomyces parasiticus</name>
    <dbReference type="NCBI Taxonomy" id="78921"/>
    <lineage>
        <taxon>Eukaryota</taxon>
        <taxon>Fungi</taxon>
        <taxon>Fungi incertae sedis</taxon>
        <taxon>Zoopagomycota</taxon>
        <taxon>Kickxellomycotina</taxon>
        <taxon>Dimargaritomycetes</taxon>
        <taxon>Dimargaritales</taxon>
        <taxon>Dimargaritaceae</taxon>
        <taxon>Tieghemiomyces</taxon>
    </lineage>
</organism>
<dbReference type="Proteomes" id="UP001150569">
    <property type="component" value="Unassembled WGS sequence"/>
</dbReference>
<name>A0A9W8E2D8_9FUNG</name>
<dbReference type="EMBL" id="JANBPT010000054">
    <property type="protein sequence ID" value="KAJ1928923.1"/>
    <property type="molecule type" value="Genomic_DNA"/>
</dbReference>
<evidence type="ECO:0000313" key="3">
    <source>
        <dbReference type="Proteomes" id="UP001150569"/>
    </source>
</evidence>